<dbReference type="EMBL" id="OZ034820">
    <property type="protein sequence ID" value="CAL1404609.1"/>
    <property type="molecule type" value="Genomic_DNA"/>
</dbReference>
<name>A0AAV2G1T5_9ROSI</name>
<evidence type="ECO:0000313" key="3">
    <source>
        <dbReference type="Proteomes" id="UP001497516"/>
    </source>
</evidence>
<evidence type="ECO:0000313" key="2">
    <source>
        <dbReference type="EMBL" id="CAL1404609.1"/>
    </source>
</evidence>
<feature type="chain" id="PRO_5043494819" evidence="1">
    <location>
        <begin position="27"/>
        <end position="77"/>
    </location>
</feature>
<keyword evidence="1" id="KW-0732">Signal</keyword>
<accession>A0AAV2G1T5</accession>
<sequence length="77" mass="8228">MERKFLTALLAVLLLTTAGMMGSASAADNFKQCYNACMKECGHNGSLEVCERLCADSCTPPTSSGEWHASIDAGRRV</sequence>
<reference evidence="2 3" key="1">
    <citation type="submission" date="2024-04" db="EMBL/GenBank/DDBJ databases">
        <authorList>
            <person name="Fracassetti M."/>
        </authorList>
    </citation>
    <scope>NUCLEOTIDE SEQUENCE [LARGE SCALE GENOMIC DNA]</scope>
</reference>
<protein>
    <submittedName>
        <fullName evidence="2">Uncharacterized protein</fullName>
    </submittedName>
</protein>
<dbReference type="Proteomes" id="UP001497516">
    <property type="component" value="Chromosome 7"/>
</dbReference>
<gene>
    <name evidence="2" type="ORF">LTRI10_LOCUS44446</name>
</gene>
<evidence type="ECO:0000256" key="1">
    <source>
        <dbReference type="SAM" id="SignalP"/>
    </source>
</evidence>
<dbReference type="AlphaFoldDB" id="A0AAV2G1T5"/>
<feature type="signal peptide" evidence="1">
    <location>
        <begin position="1"/>
        <end position="26"/>
    </location>
</feature>
<organism evidence="2 3">
    <name type="scientific">Linum trigynum</name>
    <dbReference type="NCBI Taxonomy" id="586398"/>
    <lineage>
        <taxon>Eukaryota</taxon>
        <taxon>Viridiplantae</taxon>
        <taxon>Streptophyta</taxon>
        <taxon>Embryophyta</taxon>
        <taxon>Tracheophyta</taxon>
        <taxon>Spermatophyta</taxon>
        <taxon>Magnoliopsida</taxon>
        <taxon>eudicotyledons</taxon>
        <taxon>Gunneridae</taxon>
        <taxon>Pentapetalae</taxon>
        <taxon>rosids</taxon>
        <taxon>fabids</taxon>
        <taxon>Malpighiales</taxon>
        <taxon>Linaceae</taxon>
        <taxon>Linum</taxon>
    </lineage>
</organism>
<dbReference type="SUPFAM" id="SSF111388">
    <property type="entry name" value="Pollen allergen ole e 6"/>
    <property type="match status" value="1"/>
</dbReference>
<keyword evidence="3" id="KW-1185">Reference proteome</keyword>
<proteinExistence type="predicted"/>
<dbReference type="InterPro" id="IPR036466">
    <property type="entry name" value="Pollen_allergen_ole-e-6_sf"/>
</dbReference>